<name>A0A0D3FTV9_9ORYZ</name>
<keyword evidence="3" id="KW-1185">Reference proteome</keyword>
<dbReference type="EnsemblPlants" id="OBART04G06670.1">
    <property type="protein sequence ID" value="OBART04G06670.1"/>
    <property type="gene ID" value="OBART04G06670"/>
</dbReference>
<reference evidence="2" key="2">
    <citation type="submission" date="2015-03" db="UniProtKB">
        <authorList>
            <consortium name="EnsemblPlants"/>
        </authorList>
    </citation>
    <scope>IDENTIFICATION</scope>
</reference>
<reference evidence="2" key="1">
    <citation type="journal article" date="2009" name="Rice">
        <title>De Novo Next Generation Sequencing of Plant Genomes.</title>
        <authorList>
            <person name="Rounsley S."/>
            <person name="Marri P.R."/>
            <person name="Yu Y."/>
            <person name="He R."/>
            <person name="Sisneros N."/>
            <person name="Goicoechea J.L."/>
            <person name="Lee S.J."/>
            <person name="Angelova A."/>
            <person name="Kudrna D."/>
            <person name="Luo M."/>
            <person name="Affourtit J."/>
            <person name="Desany B."/>
            <person name="Knight J."/>
            <person name="Niazi F."/>
            <person name="Egholm M."/>
            <person name="Wing R.A."/>
        </authorList>
    </citation>
    <scope>NUCLEOTIDE SEQUENCE [LARGE SCALE GENOMIC DNA]</scope>
    <source>
        <strain evidence="2">cv. IRGC 105608</strain>
    </source>
</reference>
<protein>
    <submittedName>
        <fullName evidence="2">Uncharacterized protein</fullName>
    </submittedName>
</protein>
<sequence>MDAICYWGLSHSKNVNKSSSKGRLYSKVWLCAAQLYVSASSGSYLDKEDRGEEQKRKAHGKWDGASLSKAPAPKISTFQRGGSQKLRIVHNPQTTAATHPLRSITPISSRLAPLRRFHPSSSRLALPITQQHRIPLVLDSLALAACIGAEGGGGAHRGRTGRGRQRGALLRIGGVGGTHQGGKGRQCGALGRIGGANRWKEAARFHCDDYGAHRRRVEAQRGKPSTSSQGVHGLEPLISAGIASSEASATTPILLRYGSSL</sequence>
<proteinExistence type="predicted"/>
<dbReference type="PaxDb" id="65489-OBART04G06670.1"/>
<feature type="compositionally biased region" description="Basic and acidic residues" evidence="1">
    <location>
        <begin position="46"/>
        <end position="55"/>
    </location>
</feature>
<evidence type="ECO:0000313" key="2">
    <source>
        <dbReference type="EnsemblPlants" id="OBART04G06670.1"/>
    </source>
</evidence>
<dbReference type="Proteomes" id="UP000026960">
    <property type="component" value="Chromosome 4"/>
</dbReference>
<evidence type="ECO:0000313" key="3">
    <source>
        <dbReference type="Proteomes" id="UP000026960"/>
    </source>
</evidence>
<feature type="region of interest" description="Disordered" evidence="1">
    <location>
        <begin position="46"/>
        <end position="66"/>
    </location>
</feature>
<accession>A0A0D3FTV9</accession>
<dbReference type="Gramene" id="OBART04G06670.1">
    <property type="protein sequence ID" value="OBART04G06670.1"/>
    <property type="gene ID" value="OBART04G06670"/>
</dbReference>
<organism evidence="2">
    <name type="scientific">Oryza barthii</name>
    <dbReference type="NCBI Taxonomy" id="65489"/>
    <lineage>
        <taxon>Eukaryota</taxon>
        <taxon>Viridiplantae</taxon>
        <taxon>Streptophyta</taxon>
        <taxon>Embryophyta</taxon>
        <taxon>Tracheophyta</taxon>
        <taxon>Spermatophyta</taxon>
        <taxon>Magnoliopsida</taxon>
        <taxon>Liliopsida</taxon>
        <taxon>Poales</taxon>
        <taxon>Poaceae</taxon>
        <taxon>BOP clade</taxon>
        <taxon>Oryzoideae</taxon>
        <taxon>Oryzeae</taxon>
        <taxon>Oryzinae</taxon>
        <taxon>Oryza</taxon>
    </lineage>
</organism>
<dbReference type="AlphaFoldDB" id="A0A0D3FTV9"/>
<dbReference type="HOGENOM" id="CLU_1066994_0_0_1"/>
<evidence type="ECO:0000256" key="1">
    <source>
        <dbReference type="SAM" id="MobiDB-lite"/>
    </source>
</evidence>